<reference evidence="2 3" key="1">
    <citation type="submission" date="2020-08" db="EMBL/GenBank/DDBJ databases">
        <title>Sphingobacterium sp. DN00404 isolated from aquaculture water.</title>
        <authorList>
            <person name="Zhang M."/>
        </authorList>
    </citation>
    <scope>NUCLEOTIDE SEQUENCE [LARGE SCALE GENOMIC DNA]</scope>
    <source>
        <strain evidence="2 3">KCTC 42746</strain>
    </source>
</reference>
<organism evidence="2 3">
    <name type="scientific">Sphingobacterium chuzhouense</name>
    <dbReference type="NCBI Taxonomy" id="1742264"/>
    <lineage>
        <taxon>Bacteria</taxon>
        <taxon>Pseudomonadati</taxon>
        <taxon>Bacteroidota</taxon>
        <taxon>Sphingobacteriia</taxon>
        <taxon>Sphingobacteriales</taxon>
        <taxon>Sphingobacteriaceae</taxon>
        <taxon>Sphingobacterium</taxon>
    </lineage>
</organism>
<dbReference type="EMBL" id="JACNYL010000001">
    <property type="protein sequence ID" value="MBD1420472.1"/>
    <property type="molecule type" value="Genomic_DNA"/>
</dbReference>
<evidence type="ECO:0008006" key="4">
    <source>
        <dbReference type="Google" id="ProtNLM"/>
    </source>
</evidence>
<gene>
    <name evidence="2" type="ORF">H8B21_02715</name>
</gene>
<sequence>MRTSLILSLLLSLSSTFLLAQQNTADFISNNYIQSNNLLNTVSALSSYRDSKNLPSYAQTRISEKSAYYKISYQPSGASTTIWGLVNVRCLNNGGQQSTIEEILDAYYVTLIADDNEDNYTKEIMKNPSVHGAFFFSKERNRIYIYVISQPNQDFVSATIEINGLTVDQKKALAREFINKTVFQ</sequence>
<dbReference type="Proteomes" id="UP000651112">
    <property type="component" value="Unassembled WGS sequence"/>
</dbReference>
<protein>
    <recommendedName>
        <fullName evidence="4">DUF4252 domain-containing protein</fullName>
    </recommendedName>
</protein>
<evidence type="ECO:0000256" key="1">
    <source>
        <dbReference type="SAM" id="SignalP"/>
    </source>
</evidence>
<feature type="signal peptide" evidence="1">
    <location>
        <begin position="1"/>
        <end position="20"/>
    </location>
</feature>
<keyword evidence="3" id="KW-1185">Reference proteome</keyword>
<feature type="chain" id="PRO_5047051188" description="DUF4252 domain-containing protein" evidence="1">
    <location>
        <begin position="21"/>
        <end position="184"/>
    </location>
</feature>
<keyword evidence="1" id="KW-0732">Signal</keyword>
<accession>A0ABR7XNQ0</accession>
<evidence type="ECO:0000313" key="3">
    <source>
        <dbReference type="Proteomes" id="UP000651112"/>
    </source>
</evidence>
<comment type="caution">
    <text evidence="2">The sequence shown here is derived from an EMBL/GenBank/DDBJ whole genome shotgun (WGS) entry which is preliminary data.</text>
</comment>
<dbReference type="RefSeq" id="WP_190312241.1">
    <property type="nucleotide sequence ID" value="NZ_JACNYL010000001.1"/>
</dbReference>
<evidence type="ECO:0000313" key="2">
    <source>
        <dbReference type="EMBL" id="MBD1420472.1"/>
    </source>
</evidence>
<name>A0ABR7XNQ0_9SPHI</name>
<proteinExistence type="predicted"/>